<dbReference type="Proteomes" id="UP000254181">
    <property type="component" value="Unassembled WGS sequence"/>
</dbReference>
<proteinExistence type="predicted"/>
<name>A0A377AM12_ECOLX</name>
<organism evidence="1 2">
    <name type="scientific">Escherichia coli</name>
    <dbReference type="NCBI Taxonomy" id="562"/>
    <lineage>
        <taxon>Bacteria</taxon>
        <taxon>Pseudomonadati</taxon>
        <taxon>Pseudomonadota</taxon>
        <taxon>Gammaproteobacteria</taxon>
        <taxon>Enterobacterales</taxon>
        <taxon>Enterobacteriaceae</taxon>
        <taxon>Escherichia</taxon>
    </lineage>
</organism>
<dbReference type="AlphaFoldDB" id="A0A377AM12"/>
<evidence type="ECO:0000313" key="1">
    <source>
        <dbReference type="EMBL" id="STL19002.1"/>
    </source>
</evidence>
<evidence type="ECO:0000313" key="2">
    <source>
        <dbReference type="Proteomes" id="UP000254181"/>
    </source>
</evidence>
<gene>
    <name evidence="1" type="ORF">NCTC9075_00078</name>
</gene>
<sequence length="60" mass="6556">MLHLNYDITHLRGAEYNPRFIGEDDLARLAESVRETGACEAIDSARRFAGGGTSKDEGAM</sequence>
<accession>A0A377AM12</accession>
<dbReference type="EMBL" id="UGEM01000002">
    <property type="protein sequence ID" value="STL19002.1"/>
    <property type="molecule type" value="Genomic_DNA"/>
</dbReference>
<reference evidence="1 2" key="1">
    <citation type="submission" date="2018-06" db="EMBL/GenBank/DDBJ databases">
        <authorList>
            <consortium name="Pathogen Informatics"/>
            <person name="Doyle S."/>
        </authorList>
    </citation>
    <scope>NUCLEOTIDE SEQUENCE [LARGE SCALE GENOMIC DNA]</scope>
    <source>
        <strain evidence="1 2">NCTC9075</strain>
    </source>
</reference>
<protein>
    <submittedName>
        <fullName evidence="1">Uncharacterized protein</fullName>
    </submittedName>
</protein>